<dbReference type="InterPro" id="IPR036188">
    <property type="entry name" value="FAD/NAD-bd_sf"/>
</dbReference>
<name>A0A7Y0XF27_VIBPH</name>
<dbReference type="EMBL" id="JABCLB010002474">
    <property type="protein sequence ID" value="NMU86586.1"/>
    <property type="molecule type" value="Genomic_DNA"/>
</dbReference>
<sequence length="75" mass="8066">MSKIVIIGGVAGGASAAARARRLSEDAEIIMFERGPFVSFANCGLPYHIGGDIQERSKLLLQTPESFLARFNVDV</sequence>
<gene>
    <name evidence="1" type="ORF">HKB16_27435</name>
</gene>
<comment type="caution">
    <text evidence="1">The sequence shown here is derived from an EMBL/GenBank/DDBJ whole genome shotgun (WGS) entry which is preliminary data.</text>
</comment>
<dbReference type="Proteomes" id="UP000518904">
    <property type="component" value="Unassembled WGS sequence"/>
</dbReference>
<feature type="non-terminal residue" evidence="1">
    <location>
        <position position="75"/>
    </location>
</feature>
<dbReference type="AlphaFoldDB" id="A0A7Y0XF27"/>
<evidence type="ECO:0000313" key="2">
    <source>
        <dbReference type="Proteomes" id="UP000518904"/>
    </source>
</evidence>
<evidence type="ECO:0000313" key="1">
    <source>
        <dbReference type="EMBL" id="NMU86586.1"/>
    </source>
</evidence>
<protein>
    <submittedName>
        <fullName evidence="1">CoA-disulfide reductase</fullName>
    </submittedName>
</protein>
<accession>A0A7Y0XF27</accession>
<proteinExistence type="predicted"/>
<dbReference type="SUPFAM" id="SSF51905">
    <property type="entry name" value="FAD/NAD(P)-binding domain"/>
    <property type="match status" value="1"/>
</dbReference>
<reference evidence="1 2" key="1">
    <citation type="submission" date="2020-04" db="EMBL/GenBank/DDBJ databases">
        <title>Whole-genome sequencing of Vibrio spp. from China reveals different genetic environments of blaCTX-M-14 among diverse lineages.</title>
        <authorList>
            <person name="Zheng Z."/>
            <person name="Ye L."/>
            <person name="Chen S."/>
        </authorList>
    </citation>
    <scope>NUCLEOTIDE SEQUENCE [LARGE SCALE GENOMIC DNA]</scope>
    <source>
        <strain evidence="1 2">Vb0551</strain>
    </source>
</reference>
<dbReference type="Gene3D" id="3.50.50.60">
    <property type="entry name" value="FAD/NAD(P)-binding domain"/>
    <property type="match status" value="1"/>
</dbReference>
<organism evidence="1 2">
    <name type="scientific">Vibrio parahaemolyticus</name>
    <dbReference type="NCBI Taxonomy" id="670"/>
    <lineage>
        <taxon>Bacteria</taxon>
        <taxon>Pseudomonadati</taxon>
        <taxon>Pseudomonadota</taxon>
        <taxon>Gammaproteobacteria</taxon>
        <taxon>Vibrionales</taxon>
        <taxon>Vibrionaceae</taxon>
        <taxon>Vibrio</taxon>
    </lineage>
</organism>